<dbReference type="STRING" id="426756.SAMN04488126_102225"/>
<evidence type="ECO:0000313" key="2">
    <source>
        <dbReference type="Proteomes" id="UP000198823"/>
    </source>
</evidence>
<organism evidence="1 2">
    <name type="scientific">Bhargavaea beijingensis</name>
    <dbReference type="NCBI Taxonomy" id="426756"/>
    <lineage>
        <taxon>Bacteria</taxon>
        <taxon>Bacillati</taxon>
        <taxon>Bacillota</taxon>
        <taxon>Bacilli</taxon>
        <taxon>Bacillales</taxon>
        <taxon>Caryophanaceae</taxon>
        <taxon>Bhargavaea</taxon>
    </lineage>
</organism>
<sequence>MSDNWVFEARRLKNAVGLEKADEIAFERLYNPDNIQKKLLRIKPGGEVIEKVID</sequence>
<dbReference type="EMBL" id="FNAR01000002">
    <property type="protein sequence ID" value="SDD98258.1"/>
    <property type="molecule type" value="Genomic_DNA"/>
</dbReference>
<name>A0A1G6Z6J3_9BACL</name>
<proteinExistence type="predicted"/>
<reference evidence="1 2" key="1">
    <citation type="submission" date="2016-10" db="EMBL/GenBank/DDBJ databases">
        <authorList>
            <person name="de Groot N.N."/>
        </authorList>
    </citation>
    <scope>NUCLEOTIDE SEQUENCE [LARGE SCALE GENOMIC DNA]</scope>
    <source>
        <strain evidence="1 2">CGMCC 1.6762</strain>
    </source>
</reference>
<dbReference type="RefSeq" id="WP_176765009.1">
    <property type="nucleotide sequence ID" value="NZ_FNAR01000002.1"/>
</dbReference>
<dbReference type="Proteomes" id="UP000198823">
    <property type="component" value="Unassembled WGS sequence"/>
</dbReference>
<gene>
    <name evidence="1" type="ORF">SAMN04488126_102225</name>
</gene>
<dbReference type="AlphaFoldDB" id="A0A1G6Z6J3"/>
<evidence type="ECO:0000313" key="1">
    <source>
        <dbReference type="EMBL" id="SDD98258.1"/>
    </source>
</evidence>
<protein>
    <submittedName>
        <fullName evidence="1">Uncharacterized protein</fullName>
    </submittedName>
</protein>
<accession>A0A1G6Z6J3</accession>